<evidence type="ECO:0000313" key="2">
    <source>
        <dbReference type="EMBL" id="ELR61000.1"/>
    </source>
</evidence>
<name>L8IWK5_9CETA</name>
<feature type="region of interest" description="Disordered" evidence="1">
    <location>
        <begin position="1"/>
        <end position="31"/>
    </location>
</feature>
<feature type="compositionally biased region" description="Basic and acidic residues" evidence="1">
    <location>
        <begin position="1"/>
        <end position="14"/>
    </location>
</feature>
<dbReference type="EMBL" id="JH880503">
    <property type="protein sequence ID" value="ELR61000.1"/>
    <property type="molecule type" value="Genomic_DNA"/>
</dbReference>
<dbReference type="GO" id="GO:0005840">
    <property type="term" value="C:ribosome"/>
    <property type="evidence" value="ECO:0007669"/>
    <property type="project" value="InterPro"/>
</dbReference>
<gene>
    <name evidence="2" type="ORF">M91_09981</name>
</gene>
<evidence type="ECO:0008006" key="4">
    <source>
        <dbReference type="Google" id="ProtNLM"/>
    </source>
</evidence>
<dbReference type="GO" id="GO:0006412">
    <property type="term" value="P:translation"/>
    <property type="evidence" value="ECO:0007669"/>
    <property type="project" value="InterPro"/>
</dbReference>
<accession>L8IWK5</accession>
<protein>
    <recommendedName>
        <fullName evidence="4">40S ribosomal protein S8</fullName>
    </recommendedName>
</protein>
<dbReference type="InterPro" id="IPR001047">
    <property type="entry name" value="Ribosomal_eS8"/>
</dbReference>
<proteinExistence type="predicted"/>
<dbReference type="PANTHER" id="PTHR10394">
    <property type="entry name" value="40S RIBOSOMAL PROTEIN S8"/>
    <property type="match status" value="1"/>
</dbReference>
<dbReference type="GO" id="GO:0003735">
    <property type="term" value="F:structural constituent of ribosome"/>
    <property type="evidence" value="ECO:0007669"/>
    <property type="project" value="InterPro"/>
</dbReference>
<reference evidence="2 3" key="1">
    <citation type="journal article" date="2012" name="Nat. Genet.">
        <title>The yak genome and adaptation to life at high altitude.</title>
        <authorList>
            <person name="Qiu Q."/>
            <person name="Zhang G."/>
            <person name="Ma T."/>
            <person name="Qian W."/>
            <person name="Wang J."/>
            <person name="Ye Z."/>
            <person name="Cao C."/>
            <person name="Hu Q."/>
            <person name="Kim J."/>
            <person name="Larkin D.M."/>
            <person name="Auvil L."/>
            <person name="Capitanu B."/>
            <person name="Ma J."/>
            <person name="Lewin H.A."/>
            <person name="Qian X."/>
            <person name="Lang Y."/>
            <person name="Zhou R."/>
            <person name="Wang L."/>
            <person name="Wang K."/>
            <person name="Xia J."/>
            <person name="Liao S."/>
            <person name="Pan S."/>
            <person name="Lu X."/>
            <person name="Hou H."/>
            <person name="Wang Y."/>
            <person name="Zang X."/>
            <person name="Yin Y."/>
            <person name="Ma H."/>
            <person name="Zhang J."/>
            <person name="Wang Z."/>
            <person name="Zhang Y."/>
            <person name="Zhang D."/>
            <person name="Yonezawa T."/>
            <person name="Hasegawa M."/>
            <person name="Zhong Y."/>
            <person name="Liu W."/>
            <person name="Zhang Y."/>
            <person name="Huang Z."/>
            <person name="Zhang S."/>
            <person name="Long R."/>
            <person name="Yang H."/>
            <person name="Wang J."/>
            <person name="Lenstra J.A."/>
            <person name="Cooper D.N."/>
            <person name="Wu Y."/>
            <person name="Wang J."/>
            <person name="Shi P."/>
            <person name="Wang J."/>
            <person name="Liu J."/>
        </authorList>
    </citation>
    <scope>NUCLEOTIDE SEQUENCE [LARGE SCALE GENOMIC DNA]</scope>
    <source>
        <strain evidence="3">yakQH1</strain>
    </source>
</reference>
<feature type="non-terminal residue" evidence="2">
    <location>
        <position position="1"/>
    </location>
</feature>
<dbReference type="Proteomes" id="UP000011080">
    <property type="component" value="Unassembled WGS sequence"/>
</dbReference>
<evidence type="ECO:0000313" key="3">
    <source>
        <dbReference type="Proteomes" id="UP000011080"/>
    </source>
</evidence>
<feature type="non-terminal residue" evidence="2">
    <location>
        <position position="84"/>
    </location>
</feature>
<dbReference type="Gene3D" id="3.10.290.70">
    <property type="match status" value="1"/>
</dbReference>
<sequence>EGARLPPKEEEIFNKKRSKKMQKKYHERKKNATISSLPEERFQPGKLLACIAPRPGRRGPAEGRVLKEKELEFCLRKIKAQKAK</sequence>
<dbReference type="AlphaFoldDB" id="L8IWK5"/>
<organism evidence="2 3">
    <name type="scientific">Bos mutus</name>
    <name type="common">wild yak</name>
    <dbReference type="NCBI Taxonomy" id="72004"/>
    <lineage>
        <taxon>Eukaryota</taxon>
        <taxon>Metazoa</taxon>
        <taxon>Chordata</taxon>
        <taxon>Craniata</taxon>
        <taxon>Vertebrata</taxon>
        <taxon>Euteleostomi</taxon>
        <taxon>Mammalia</taxon>
        <taxon>Eutheria</taxon>
        <taxon>Laurasiatheria</taxon>
        <taxon>Artiodactyla</taxon>
        <taxon>Ruminantia</taxon>
        <taxon>Pecora</taxon>
        <taxon>Bovidae</taxon>
        <taxon>Bovinae</taxon>
        <taxon>Bos</taxon>
    </lineage>
</organism>
<feature type="compositionally biased region" description="Basic residues" evidence="1">
    <location>
        <begin position="15"/>
        <end position="31"/>
    </location>
</feature>
<evidence type="ECO:0000256" key="1">
    <source>
        <dbReference type="SAM" id="MobiDB-lite"/>
    </source>
</evidence>